<dbReference type="PANTHER" id="PTHR37488:SF2">
    <property type="entry name" value="DUF1275 DOMAIN-CONTAINING PROTEIN"/>
    <property type="match status" value="1"/>
</dbReference>
<evidence type="ECO:0000313" key="3">
    <source>
        <dbReference type="Proteomes" id="UP000321272"/>
    </source>
</evidence>
<feature type="transmembrane region" description="Helical" evidence="1">
    <location>
        <begin position="222"/>
        <end position="241"/>
    </location>
</feature>
<keyword evidence="1" id="KW-0812">Transmembrane</keyword>
<feature type="transmembrane region" description="Helical" evidence="1">
    <location>
        <begin position="198"/>
        <end position="216"/>
    </location>
</feature>
<dbReference type="Pfam" id="PF06912">
    <property type="entry name" value="DUF1275"/>
    <property type="match status" value="1"/>
</dbReference>
<keyword evidence="1" id="KW-1133">Transmembrane helix</keyword>
<accession>A0A5B8SR43</accession>
<feature type="transmembrane region" description="Helical" evidence="1">
    <location>
        <begin position="80"/>
        <end position="104"/>
    </location>
</feature>
<evidence type="ECO:0000256" key="1">
    <source>
        <dbReference type="SAM" id="Phobius"/>
    </source>
</evidence>
<sequence>MSSRSSNPSPIRGFLADAGRTIVPRQGYRHGPLPPILLLLTVVTGIVDAISFLSLGRVFVANMTGNVVFLGFGLAGEVSLSVPSSLTSIGTFLIGAAVAGRLFCRFVDNRGRLVAFVTSVEAGLIAVALLAALLAPSVESVHYVLIVLLSLAMGFKNAMARTLGVPELKITVLTLTLTRLAADAAAGVGLKAFPGRRIVAVLAMFVGAFVGGLLTLHVAVSAALALALLLTGTVAMASHYLSRAQPPWTRPVS</sequence>
<evidence type="ECO:0000313" key="2">
    <source>
        <dbReference type="EMBL" id="QEA38731.1"/>
    </source>
</evidence>
<feature type="transmembrane region" description="Helical" evidence="1">
    <location>
        <begin position="36"/>
        <end position="60"/>
    </location>
</feature>
<dbReference type="AlphaFoldDB" id="A0A5B8SR43"/>
<name>A0A5B8SR43_9GAMM</name>
<keyword evidence="1" id="KW-0472">Membrane</keyword>
<reference evidence="2 3" key="1">
    <citation type="submission" date="2019-06" db="EMBL/GenBank/DDBJ databases">
        <title>Genome analyses of bacteria isolated from kimchi.</title>
        <authorList>
            <person name="Lee S."/>
            <person name="Ahn S."/>
            <person name="Roh S."/>
        </authorList>
    </citation>
    <scope>NUCLEOTIDE SEQUENCE [LARGE SCALE GENOMIC DNA]</scope>
    <source>
        <strain evidence="2 3">CBA4606</strain>
    </source>
</reference>
<dbReference type="PANTHER" id="PTHR37488">
    <property type="entry name" value="DUF1275 DOMAIN-CONTAINING PROTEIN"/>
    <property type="match status" value="1"/>
</dbReference>
<dbReference type="EMBL" id="CP042382">
    <property type="protein sequence ID" value="QEA38731.1"/>
    <property type="molecule type" value="Genomic_DNA"/>
</dbReference>
<feature type="transmembrane region" description="Helical" evidence="1">
    <location>
        <begin position="113"/>
        <end position="135"/>
    </location>
</feature>
<organism evidence="2 3">
    <name type="scientific">Pistricoccus aurantiacus</name>
    <dbReference type="NCBI Taxonomy" id="1883414"/>
    <lineage>
        <taxon>Bacteria</taxon>
        <taxon>Pseudomonadati</taxon>
        <taxon>Pseudomonadota</taxon>
        <taxon>Gammaproteobacteria</taxon>
        <taxon>Oceanospirillales</taxon>
        <taxon>Halomonadaceae</taxon>
        <taxon>Pistricoccus</taxon>
    </lineage>
</organism>
<feature type="transmembrane region" description="Helical" evidence="1">
    <location>
        <begin position="141"/>
        <end position="159"/>
    </location>
</feature>
<keyword evidence="3" id="KW-1185">Reference proteome</keyword>
<dbReference type="InterPro" id="IPR010699">
    <property type="entry name" value="DUF1275"/>
</dbReference>
<gene>
    <name evidence="2" type="ORF">FGL86_06330</name>
</gene>
<proteinExistence type="predicted"/>
<dbReference type="Proteomes" id="UP000321272">
    <property type="component" value="Chromosome"/>
</dbReference>
<dbReference type="KEGG" id="paur:FGL86_06330"/>
<dbReference type="OrthoDB" id="4272751at2"/>
<protein>
    <submittedName>
        <fullName evidence="2">DUF1275 domain-containing protein</fullName>
    </submittedName>
</protein>